<reference evidence="2 3" key="1">
    <citation type="journal article" date="2021" name="Sci. Rep.">
        <title>Genome sequencing of the multicellular alga Astrephomene provides insights into convergent evolution of germ-soma differentiation.</title>
        <authorList>
            <person name="Yamashita S."/>
            <person name="Yamamoto K."/>
            <person name="Matsuzaki R."/>
            <person name="Suzuki S."/>
            <person name="Yamaguchi H."/>
            <person name="Hirooka S."/>
            <person name="Minakuchi Y."/>
            <person name="Miyagishima S."/>
            <person name="Kawachi M."/>
            <person name="Toyoda A."/>
            <person name="Nozaki H."/>
        </authorList>
    </citation>
    <scope>NUCLEOTIDE SEQUENCE [LARGE SCALE GENOMIC DNA]</scope>
    <source>
        <strain evidence="2 3">NIES-4017</strain>
    </source>
</reference>
<keyword evidence="1" id="KW-0472">Membrane</keyword>
<dbReference type="Gene3D" id="3.40.50.300">
    <property type="entry name" value="P-loop containing nucleotide triphosphate hydrolases"/>
    <property type="match status" value="1"/>
</dbReference>
<proteinExistence type="predicted"/>
<dbReference type="InterPro" id="IPR027417">
    <property type="entry name" value="P-loop_NTPase"/>
</dbReference>
<dbReference type="AlphaFoldDB" id="A0AAD3HP80"/>
<dbReference type="InterPro" id="IPR040632">
    <property type="entry name" value="Sulfotransfer_4"/>
</dbReference>
<keyword evidence="1" id="KW-1133">Transmembrane helix</keyword>
<dbReference type="PANTHER" id="PTHR36978">
    <property type="entry name" value="P-LOOP CONTAINING NUCLEOTIDE TRIPHOSPHATE HYDROLASE"/>
    <property type="match status" value="1"/>
</dbReference>
<protein>
    <recommendedName>
        <fullName evidence="4">Sulfotransferase</fullName>
    </recommendedName>
</protein>
<organism evidence="2 3">
    <name type="scientific">Astrephomene gubernaculifera</name>
    <dbReference type="NCBI Taxonomy" id="47775"/>
    <lineage>
        <taxon>Eukaryota</taxon>
        <taxon>Viridiplantae</taxon>
        <taxon>Chlorophyta</taxon>
        <taxon>core chlorophytes</taxon>
        <taxon>Chlorophyceae</taxon>
        <taxon>CS clade</taxon>
        <taxon>Chlamydomonadales</taxon>
        <taxon>Astrephomenaceae</taxon>
        <taxon>Astrephomene</taxon>
    </lineage>
</organism>
<feature type="transmembrane region" description="Helical" evidence="1">
    <location>
        <begin position="228"/>
        <end position="252"/>
    </location>
</feature>
<name>A0AAD3HP80_9CHLO</name>
<evidence type="ECO:0008006" key="4">
    <source>
        <dbReference type="Google" id="ProtNLM"/>
    </source>
</evidence>
<sequence>MVDIEVIGAGFGRTGTASLYVALNKLGYKTHHMKEVFCNINKGSAWLKLARDRNAGLPIDWESVLGGYTAAVDWPSVAVYRELLAANPNAKVILTLRDFDSWYESALTTIYRMGQVGDSIRPPCYLAPIFRGITDFFRMHHELFWQGTFQGRFTDKEFVRQVYESHLEEVRRVVPPAQLLEFHVKEGWGPLCDFLGKPVPQGEPFPRINDNEEFVRNIVKVQKIARRLSIGFVVCNTLLTAGAAAALVMTVMRRRCC</sequence>
<evidence type="ECO:0000313" key="2">
    <source>
        <dbReference type="EMBL" id="GFR47856.1"/>
    </source>
</evidence>
<keyword evidence="1" id="KW-0812">Transmembrane</keyword>
<keyword evidence="3" id="KW-1185">Reference proteome</keyword>
<dbReference type="SUPFAM" id="SSF52540">
    <property type="entry name" value="P-loop containing nucleoside triphosphate hydrolases"/>
    <property type="match status" value="1"/>
</dbReference>
<evidence type="ECO:0000313" key="3">
    <source>
        <dbReference type="Proteomes" id="UP001054857"/>
    </source>
</evidence>
<dbReference type="Pfam" id="PF17784">
    <property type="entry name" value="Sulfotransfer_4"/>
    <property type="match status" value="1"/>
</dbReference>
<dbReference type="Proteomes" id="UP001054857">
    <property type="component" value="Unassembled WGS sequence"/>
</dbReference>
<evidence type="ECO:0000256" key="1">
    <source>
        <dbReference type="SAM" id="Phobius"/>
    </source>
</evidence>
<comment type="caution">
    <text evidence="2">The sequence shown here is derived from an EMBL/GenBank/DDBJ whole genome shotgun (WGS) entry which is preliminary data.</text>
</comment>
<gene>
    <name evidence="2" type="ORF">Agub_g9640</name>
</gene>
<accession>A0AAD3HP80</accession>
<dbReference type="PANTHER" id="PTHR36978:SF4">
    <property type="entry name" value="P-LOOP CONTAINING NUCLEOSIDE TRIPHOSPHATE HYDROLASE PROTEIN"/>
    <property type="match status" value="1"/>
</dbReference>
<dbReference type="EMBL" id="BMAR01000020">
    <property type="protein sequence ID" value="GFR47856.1"/>
    <property type="molecule type" value="Genomic_DNA"/>
</dbReference>